<name>A0A9P6AUI9_9AGAM</name>
<dbReference type="Proteomes" id="UP000886523">
    <property type="component" value="Unassembled WGS sequence"/>
</dbReference>
<dbReference type="EMBL" id="MU128990">
    <property type="protein sequence ID" value="KAF9512217.1"/>
    <property type="molecule type" value="Genomic_DNA"/>
</dbReference>
<dbReference type="AlphaFoldDB" id="A0A9P6AUI9"/>
<accession>A0A9P6AUI9</accession>
<evidence type="ECO:0000313" key="2">
    <source>
        <dbReference type="Proteomes" id="UP000886523"/>
    </source>
</evidence>
<protein>
    <submittedName>
        <fullName evidence="1">Uncharacterized protein</fullName>
    </submittedName>
</protein>
<sequence>MLPKGKDTFQILGKFLWSFKTECKDSVSLHCNKNINPFQVTMYNSWIFLMEISEPTRHVFGLSTSALPMARIGRWELVGCPEEQCQLRIKA</sequence>
<evidence type="ECO:0000313" key="1">
    <source>
        <dbReference type="EMBL" id="KAF9512217.1"/>
    </source>
</evidence>
<comment type="caution">
    <text evidence="1">The sequence shown here is derived from an EMBL/GenBank/DDBJ whole genome shotgun (WGS) entry which is preliminary data.</text>
</comment>
<gene>
    <name evidence="1" type="ORF">BS47DRAFT_1345855</name>
</gene>
<keyword evidence="2" id="KW-1185">Reference proteome</keyword>
<organism evidence="1 2">
    <name type="scientific">Hydnum rufescens UP504</name>
    <dbReference type="NCBI Taxonomy" id="1448309"/>
    <lineage>
        <taxon>Eukaryota</taxon>
        <taxon>Fungi</taxon>
        <taxon>Dikarya</taxon>
        <taxon>Basidiomycota</taxon>
        <taxon>Agaricomycotina</taxon>
        <taxon>Agaricomycetes</taxon>
        <taxon>Cantharellales</taxon>
        <taxon>Hydnaceae</taxon>
        <taxon>Hydnum</taxon>
    </lineage>
</organism>
<reference evidence="1" key="1">
    <citation type="journal article" date="2020" name="Nat. Commun.">
        <title>Large-scale genome sequencing of mycorrhizal fungi provides insights into the early evolution of symbiotic traits.</title>
        <authorList>
            <person name="Miyauchi S."/>
            <person name="Kiss E."/>
            <person name="Kuo A."/>
            <person name="Drula E."/>
            <person name="Kohler A."/>
            <person name="Sanchez-Garcia M."/>
            <person name="Morin E."/>
            <person name="Andreopoulos B."/>
            <person name="Barry K.W."/>
            <person name="Bonito G."/>
            <person name="Buee M."/>
            <person name="Carver A."/>
            <person name="Chen C."/>
            <person name="Cichocki N."/>
            <person name="Clum A."/>
            <person name="Culley D."/>
            <person name="Crous P.W."/>
            <person name="Fauchery L."/>
            <person name="Girlanda M."/>
            <person name="Hayes R.D."/>
            <person name="Keri Z."/>
            <person name="LaButti K."/>
            <person name="Lipzen A."/>
            <person name="Lombard V."/>
            <person name="Magnuson J."/>
            <person name="Maillard F."/>
            <person name="Murat C."/>
            <person name="Nolan M."/>
            <person name="Ohm R.A."/>
            <person name="Pangilinan J."/>
            <person name="Pereira M.F."/>
            <person name="Perotto S."/>
            <person name="Peter M."/>
            <person name="Pfister S."/>
            <person name="Riley R."/>
            <person name="Sitrit Y."/>
            <person name="Stielow J.B."/>
            <person name="Szollosi G."/>
            <person name="Zifcakova L."/>
            <person name="Stursova M."/>
            <person name="Spatafora J.W."/>
            <person name="Tedersoo L."/>
            <person name="Vaario L.M."/>
            <person name="Yamada A."/>
            <person name="Yan M."/>
            <person name="Wang P."/>
            <person name="Xu J."/>
            <person name="Bruns T."/>
            <person name="Baldrian P."/>
            <person name="Vilgalys R."/>
            <person name="Dunand C."/>
            <person name="Henrissat B."/>
            <person name="Grigoriev I.V."/>
            <person name="Hibbett D."/>
            <person name="Nagy L.G."/>
            <person name="Martin F.M."/>
        </authorList>
    </citation>
    <scope>NUCLEOTIDE SEQUENCE</scope>
    <source>
        <strain evidence="1">UP504</strain>
    </source>
</reference>
<proteinExistence type="predicted"/>